<dbReference type="InParanoid" id="A0A3Q0KRR5"/>
<proteinExistence type="predicted"/>
<organism evidence="1 2">
    <name type="scientific">Schistosoma mansoni</name>
    <name type="common">Blood fluke</name>
    <dbReference type="NCBI Taxonomy" id="6183"/>
    <lineage>
        <taxon>Eukaryota</taxon>
        <taxon>Metazoa</taxon>
        <taxon>Spiralia</taxon>
        <taxon>Lophotrochozoa</taxon>
        <taxon>Platyhelminthes</taxon>
        <taxon>Trematoda</taxon>
        <taxon>Digenea</taxon>
        <taxon>Strigeidida</taxon>
        <taxon>Schistosomatoidea</taxon>
        <taxon>Schistosomatidae</taxon>
        <taxon>Schistosoma</taxon>
    </lineage>
</organism>
<name>A0A3Q0KRR5_SCHMA</name>
<reference evidence="2" key="2">
    <citation type="submission" date="2018-12" db="UniProtKB">
        <authorList>
            <consortium name="WormBaseParasite"/>
        </authorList>
    </citation>
    <scope>IDENTIFICATION</scope>
    <source>
        <strain evidence="2">Puerto Rican</strain>
    </source>
</reference>
<dbReference type="AlphaFoldDB" id="A0A3Q0KRR5"/>
<keyword evidence="1" id="KW-1185">Reference proteome</keyword>
<accession>A0A3Q0KRR5</accession>
<dbReference type="Proteomes" id="UP000008854">
    <property type="component" value="Unassembled WGS sequence"/>
</dbReference>
<reference evidence="1" key="1">
    <citation type="journal article" date="2012" name="PLoS Negl. Trop. Dis.">
        <title>A systematically improved high quality genome and transcriptome of the human blood fluke Schistosoma mansoni.</title>
        <authorList>
            <person name="Protasio A.V."/>
            <person name="Tsai I.J."/>
            <person name="Babbage A."/>
            <person name="Nichol S."/>
            <person name="Hunt M."/>
            <person name="Aslett M.A."/>
            <person name="De Silva N."/>
            <person name="Velarde G.S."/>
            <person name="Anderson T.J."/>
            <person name="Clark R.C."/>
            <person name="Davidson C."/>
            <person name="Dillon G.P."/>
            <person name="Holroyd N.E."/>
            <person name="LoVerde P.T."/>
            <person name="Lloyd C."/>
            <person name="McQuillan J."/>
            <person name="Oliveira G."/>
            <person name="Otto T.D."/>
            <person name="Parker-Manuel S.J."/>
            <person name="Quail M.A."/>
            <person name="Wilson R.A."/>
            <person name="Zerlotini A."/>
            <person name="Dunne D.W."/>
            <person name="Berriman M."/>
        </authorList>
    </citation>
    <scope>NUCLEOTIDE SEQUENCE [LARGE SCALE GENOMIC DNA]</scope>
    <source>
        <strain evidence="1">Puerto Rican</strain>
    </source>
</reference>
<sequence>MPNLYDRVSFSEYIYRIKLKNVIHNKSYQENINYTEDLSFDSSLLYSQFHNFESITFSMDYEQYMNKNDYDCSKHITINTDILKCINQCLLITDQSKYQLLSGIKCRVYWYQLARSQEFLKCLIQIIPTGYGDPYFQEIAMIVLTNICILAGYKTKYSISNDCQSALQNLIHITAGPLVIFSSSSGLGQITIWSTQALTGLLNATFIYYPDLCVNYEQNVWMEKLLLFSHVVHVLHRLLPKVFLMESSNFGTYELLKQLSKHITDADDSLNLDILSSHLNLLTIILMRLPSVQVLLSSTTSSSDDKIRIQEMDKFLAIIQYGFMNLCLAIGKVWLCPACSNSLTNHSLFDFLNNDDPIDDNFLKIKSSTPNHSPSSSSTYDLLLFTCELLKSLLNLIQIPYLKVYFIKTNFNLIQCLLYLAKCLFYCSNLNDSLIISQCIFYIIRIIGCICYYHHYDHHHQQHPPPYHHHQQQQEHIEMTQQPYIINTLTISQGLLHNFLILIHWYYQYRCSWSICGIELCWSLTNFIQYFNISIFEEQSNQLLNDFIDFLLLKLFSLELGAKEVMFLLYTNMHIMYNNNNNNNSNNGLHGNHRDYLYWIKILTLLNDHLKPQLIYWKYLKQNLPICYIETLILLFKFLTMINMNDHIKLLKEYIESNCPILYKLYNVYCSQTLLSSISLESLTMKEIQEILCSVNPSSTGITLYIISILEDI</sequence>
<evidence type="ECO:0000313" key="2">
    <source>
        <dbReference type="WBParaSite" id="Smp_163670.1"/>
    </source>
</evidence>
<protein>
    <submittedName>
        <fullName evidence="2">BEACH domain-containing protein</fullName>
    </submittedName>
</protein>
<evidence type="ECO:0000313" key="1">
    <source>
        <dbReference type="Proteomes" id="UP000008854"/>
    </source>
</evidence>
<dbReference type="WBParaSite" id="Smp_163670.1">
    <property type="protein sequence ID" value="Smp_163670.1"/>
    <property type="gene ID" value="Smp_163670"/>
</dbReference>